<evidence type="ECO:0000313" key="2">
    <source>
        <dbReference type="Ensembl" id="ENSGACP00000012911.1"/>
    </source>
</evidence>
<sequence length="260" mass="29709">IPRHPSNGGEHVTTTDNPVSPHLPLEIFDNEDYDCWTPEDWLALGKEEGSIDLKPVPAKALLPIDDDIASVDPNRSSLGYSWHLVGVLDYSKEICQYLVQKVHQNSKLTDEEGNPALNKKHRKRVNTMIAGAKFWVPRIRLIFSAEDPRVFVERIQFALHLRENAEALSFYHSCVDCMPFCRGTPTIDTHTLRLIKTRALSTPVLRLRSLERCVEDVEKLVIHEYERTMNRLVLDKVVESQPEKFSHITVPLKDVPTQGK</sequence>
<dbReference type="STRING" id="69293.ENSGACP00000012911"/>
<dbReference type="Bgee" id="ENSGACG00000009785">
    <property type="expression patterns" value="Expressed in testis and 1 other cell type or tissue"/>
</dbReference>
<name>G3P5N8_GASAC</name>
<reference evidence="2" key="1">
    <citation type="submission" date="2006-01" db="EMBL/GenBank/DDBJ databases">
        <authorList>
            <person name="Lindblad-Toh K."/>
            <person name="Mauceli E."/>
            <person name="Grabherr M."/>
            <person name="Chang J.L."/>
            <person name="Lander E.S."/>
        </authorList>
    </citation>
    <scope>NUCLEOTIDE SEQUENCE [LARGE SCALE GENOMIC DNA]</scope>
</reference>
<dbReference type="Ensembl" id="ENSGACT00000012935.1">
    <property type="protein sequence ID" value="ENSGACP00000012911.1"/>
    <property type="gene ID" value="ENSGACG00000009785.1"/>
</dbReference>
<proteinExistence type="predicted"/>
<accession>G3P5N8</accession>
<dbReference type="eggNOG" id="ENOG502QRVT">
    <property type="taxonomic scope" value="Eukaryota"/>
</dbReference>
<dbReference type="AlphaFoldDB" id="G3P5N8"/>
<dbReference type="OMA" id="TYSEEFS"/>
<protein>
    <submittedName>
        <fullName evidence="2">Uncharacterized protein</fullName>
    </submittedName>
</protein>
<feature type="region of interest" description="Disordered" evidence="1">
    <location>
        <begin position="1"/>
        <end position="22"/>
    </location>
</feature>
<organism evidence="2">
    <name type="scientific">Gasterosteus aculeatus</name>
    <name type="common">Three-spined stickleback</name>
    <dbReference type="NCBI Taxonomy" id="69293"/>
    <lineage>
        <taxon>Eukaryota</taxon>
        <taxon>Metazoa</taxon>
        <taxon>Chordata</taxon>
        <taxon>Craniata</taxon>
        <taxon>Vertebrata</taxon>
        <taxon>Euteleostomi</taxon>
        <taxon>Actinopterygii</taxon>
        <taxon>Neopterygii</taxon>
        <taxon>Teleostei</taxon>
        <taxon>Neoteleostei</taxon>
        <taxon>Acanthomorphata</taxon>
        <taxon>Eupercaria</taxon>
        <taxon>Perciformes</taxon>
        <taxon>Cottioidei</taxon>
        <taxon>Gasterosteales</taxon>
        <taxon>Gasterosteidae</taxon>
        <taxon>Gasterosteus</taxon>
    </lineage>
</organism>
<evidence type="ECO:0000256" key="1">
    <source>
        <dbReference type="SAM" id="MobiDB-lite"/>
    </source>
</evidence>
<dbReference type="InParanoid" id="G3P5N8"/>
<reference evidence="2" key="2">
    <citation type="submission" date="2024-04" db="UniProtKB">
        <authorList>
            <consortium name="Ensembl"/>
        </authorList>
    </citation>
    <scope>IDENTIFICATION</scope>
</reference>